<evidence type="ECO:0000313" key="7">
    <source>
        <dbReference type="Proteomes" id="UP000541610"/>
    </source>
</evidence>
<dbReference type="Pfam" id="PF00112">
    <property type="entry name" value="Peptidase_C1"/>
    <property type="match status" value="2"/>
</dbReference>
<keyword evidence="3" id="KW-0732">Signal</keyword>
<dbReference type="InterPro" id="IPR039417">
    <property type="entry name" value="Peptidase_C1A_papain-like"/>
</dbReference>
<dbReference type="InterPro" id="IPR013201">
    <property type="entry name" value="Prot_inhib_I29"/>
</dbReference>
<evidence type="ECO:0000256" key="1">
    <source>
        <dbReference type="ARBA" id="ARBA00008455"/>
    </source>
</evidence>
<dbReference type="OrthoDB" id="190265at2759"/>
<dbReference type="InterPro" id="IPR025660">
    <property type="entry name" value="Pept_his_AS"/>
</dbReference>
<dbReference type="Pfam" id="PF08246">
    <property type="entry name" value="Inhibitor_I29"/>
    <property type="match status" value="1"/>
</dbReference>
<dbReference type="InterPro" id="IPR000668">
    <property type="entry name" value="Peptidase_C1A_C"/>
</dbReference>
<keyword evidence="2" id="KW-0865">Zymogen</keyword>
<evidence type="ECO:0000313" key="6">
    <source>
        <dbReference type="EMBL" id="KAF4677988.1"/>
    </source>
</evidence>
<evidence type="ECO:0000259" key="5">
    <source>
        <dbReference type="SMART" id="SM00848"/>
    </source>
</evidence>
<organism evidence="6 7">
    <name type="scientific">Perkinsus olseni</name>
    <name type="common">Perkinsus atlanticus</name>
    <dbReference type="NCBI Taxonomy" id="32597"/>
    <lineage>
        <taxon>Eukaryota</taxon>
        <taxon>Sar</taxon>
        <taxon>Alveolata</taxon>
        <taxon>Perkinsozoa</taxon>
        <taxon>Perkinsea</taxon>
        <taxon>Perkinsida</taxon>
        <taxon>Perkinsidae</taxon>
        <taxon>Perkinsus</taxon>
    </lineage>
</organism>
<dbReference type="SUPFAM" id="SSF54001">
    <property type="entry name" value="Cysteine proteinases"/>
    <property type="match status" value="1"/>
</dbReference>
<feature type="domain" description="Peptidase C1A papain C-terminal" evidence="4">
    <location>
        <begin position="133"/>
        <end position="380"/>
    </location>
</feature>
<dbReference type="Proteomes" id="UP000541610">
    <property type="component" value="Unassembled WGS sequence"/>
</dbReference>
<dbReference type="SMART" id="SM00848">
    <property type="entry name" value="Inhibitor_I29"/>
    <property type="match status" value="1"/>
</dbReference>
<feature type="chain" id="PRO_5029624771" evidence="3">
    <location>
        <begin position="22"/>
        <end position="393"/>
    </location>
</feature>
<evidence type="ECO:0000259" key="4">
    <source>
        <dbReference type="SMART" id="SM00645"/>
    </source>
</evidence>
<dbReference type="CDD" id="cd02248">
    <property type="entry name" value="Peptidase_C1A"/>
    <property type="match status" value="1"/>
</dbReference>
<sequence length="393" mass="42427">MRKGFTVVVAITIPLASPGEALSEQEIDEAFADFIVRYQKEYHSEAERNGRRGLFAETLMDVVAANEEHDEESGGSPPTVSGISSKYVADINAFADLSAEEFTAGLLCGAPISTPTINLTNISYRAPPNLSDLPESVDWVAAGAVGPVRNQLNCGCCYAIQAASRIIIYSAPSWVEQFVFLAAMAEGRFQIKTGIKPLIPFSVQQIVDCSKSAGNNGCEGGLVTHTWVYIQTQGIVKESAYPYTAKDGKCKDSVVTSPANQCLADHDVVGWRGILPEDEPSLRAAVAEGPVSVRVHASSSRFRNYRFGVMTTKECGEGNLNHAITIIGYGKTPEGVTYWKVLNSWGPTWGEDGIGYVERITPGYPRGPCAIMKDPGLYPVFADNIKATACIKR</sequence>
<name>A0A7J6N254_PEROL</name>
<dbReference type="AlphaFoldDB" id="A0A7J6N254"/>
<dbReference type="PANTHER" id="PTHR12411">
    <property type="entry name" value="CYSTEINE PROTEASE FAMILY C1-RELATED"/>
    <property type="match status" value="1"/>
</dbReference>
<dbReference type="GO" id="GO:0006508">
    <property type="term" value="P:proteolysis"/>
    <property type="evidence" value="ECO:0007669"/>
    <property type="project" value="InterPro"/>
</dbReference>
<feature type="signal peptide" evidence="3">
    <location>
        <begin position="1"/>
        <end position="21"/>
    </location>
</feature>
<feature type="domain" description="Cathepsin propeptide inhibitor" evidence="5">
    <location>
        <begin position="31"/>
        <end position="102"/>
    </location>
</feature>
<dbReference type="GO" id="GO:0008234">
    <property type="term" value="F:cysteine-type peptidase activity"/>
    <property type="evidence" value="ECO:0007669"/>
    <property type="project" value="InterPro"/>
</dbReference>
<comment type="similarity">
    <text evidence="1">Belongs to the peptidase C1 family.</text>
</comment>
<evidence type="ECO:0000256" key="2">
    <source>
        <dbReference type="ARBA" id="ARBA00023145"/>
    </source>
</evidence>
<evidence type="ECO:0000256" key="3">
    <source>
        <dbReference type="SAM" id="SignalP"/>
    </source>
</evidence>
<gene>
    <name evidence="6" type="ORF">FOZ60_017072</name>
</gene>
<protein>
    <submittedName>
        <fullName evidence="6">Uncharacterized protein</fullName>
    </submittedName>
</protein>
<accession>A0A7J6N254</accession>
<dbReference type="Gene3D" id="3.90.70.10">
    <property type="entry name" value="Cysteine proteinases"/>
    <property type="match status" value="1"/>
</dbReference>
<comment type="caution">
    <text evidence="6">The sequence shown here is derived from an EMBL/GenBank/DDBJ whole genome shotgun (WGS) entry which is preliminary data.</text>
</comment>
<dbReference type="PROSITE" id="PS00639">
    <property type="entry name" value="THIOL_PROTEASE_HIS"/>
    <property type="match status" value="1"/>
</dbReference>
<dbReference type="SMART" id="SM00645">
    <property type="entry name" value="Pept_C1"/>
    <property type="match status" value="1"/>
</dbReference>
<dbReference type="InterPro" id="IPR013128">
    <property type="entry name" value="Peptidase_C1A"/>
</dbReference>
<reference evidence="6 7" key="1">
    <citation type="submission" date="2020-04" db="EMBL/GenBank/DDBJ databases">
        <title>Perkinsus olseni comparative genomics.</title>
        <authorList>
            <person name="Bogema D.R."/>
        </authorList>
    </citation>
    <scope>NUCLEOTIDE SEQUENCE [LARGE SCALE GENOMIC DNA]</scope>
    <source>
        <strain evidence="6">00978-12</strain>
    </source>
</reference>
<proteinExistence type="inferred from homology"/>
<dbReference type="InterPro" id="IPR038765">
    <property type="entry name" value="Papain-like_cys_pep_sf"/>
</dbReference>
<dbReference type="EMBL" id="JABANP010000940">
    <property type="protein sequence ID" value="KAF4677988.1"/>
    <property type="molecule type" value="Genomic_DNA"/>
</dbReference>